<evidence type="ECO:0000313" key="1">
    <source>
        <dbReference type="EMBL" id="BAM40073.1"/>
    </source>
</evidence>
<dbReference type="RefSeq" id="XP_009690374.1">
    <property type="nucleotide sequence ID" value="XM_009692079.1"/>
</dbReference>
<proteinExistence type="predicted"/>
<dbReference type="EMBL" id="AP011947">
    <property type="protein sequence ID" value="BAM40073.1"/>
    <property type="molecule type" value="Genomic_DNA"/>
</dbReference>
<gene>
    <name evidence="1" type="ORF">TOT_020000337</name>
</gene>
<protein>
    <submittedName>
        <fullName evidence="1">Uncharacterized protein</fullName>
    </submittedName>
</protein>
<dbReference type="OMA" id="QNDNCRS"/>
<name>J4C830_THEOR</name>
<dbReference type="VEuPathDB" id="PiroplasmaDB:TOT_020000337"/>
<keyword evidence="2" id="KW-1185">Reference proteome</keyword>
<evidence type="ECO:0000313" key="2">
    <source>
        <dbReference type="Proteomes" id="UP000003786"/>
    </source>
</evidence>
<organism evidence="1 2">
    <name type="scientific">Theileria orientalis strain Shintoku</name>
    <dbReference type="NCBI Taxonomy" id="869250"/>
    <lineage>
        <taxon>Eukaryota</taxon>
        <taxon>Sar</taxon>
        <taxon>Alveolata</taxon>
        <taxon>Apicomplexa</taxon>
        <taxon>Aconoidasida</taxon>
        <taxon>Piroplasmida</taxon>
        <taxon>Theileriidae</taxon>
        <taxon>Theileria</taxon>
    </lineage>
</organism>
<reference evidence="1 2" key="1">
    <citation type="journal article" date="2012" name="MBio">
        <title>Comparative genome analysis of three eukaryotic parasites with differing abilities to transform leukocytes reveals key mediators of Theileria-induced leukocyte transformation.</title>
        <authorList>
            <person name="Hayashida K."/>
            <person name="Hara Y."/>
            <person name="Abe T."/>
            <person name="Yamasaki C."/>
            <person name="Toyoda A."/>
            <person name="Kosuge T."/>
            <person name="Suzuki Y."/>
            <person name="Sato Y."/>
            <person name="Kawashima S."/>
            <person name="Katayama T."/>
            <person name="Wakaguri H."/>
            <person name="Inoue N."/>
            <person name="Homma K."/>
            <person name="Tada-Umezaki M."/>
            <person name="Yagi Y."/>
            <person name="Fujii Y."/>
            <person name="Habara T."/>
            <person name="Kanehisa M."/>
            <person name="Watanabe H."/>
            <person name="Ito K."/>
            <person name="Gojobori T."/>
            <person name="Sugawara H."/>
            <person name="Imanishi T."/>
            <person name="Weir W."/>
            <person name="Gardner M."/>
            <person name="Pain A."/>
            <person name="Shiels B."/>
            <person name="Hattori M."/>
            <person name="Nene V."/>
            <person name="Sugimoto C."/>
        </authorList>
    </citation>
    <scope>NUCLEOTIDE SEQUENCE [LARGE SCALE GENOMIC DNA]</scope>
    <source>
        <strain evidence="1 2">Shintoku</strain>
    </source>
</reference>
<dbReference type="Proteomes" id="UP000003786">
    <property type="component" value="Chromosome 2"/>
</dbReference>
<sequence>MRDDTLILPQIVNLNSNPPRDYNSFYQHSTNDQFTSDLRSVDMYLVNKQCSTKYDIPQQNDPSIRNFVSKDSSIKDSLPRESLYRESVKRGYNIAFEAKNDDPVIKRRTFSPNINFSNSNNINHNASANLNASLTNYTLAPRSCVDVTPNSDLIEKITSVSTTNVKKIMELLTKSTSIRDFQTQLQSLMFTLCADLHKYNYQEIEHLNKRVNYLSDEKNLLTNIVKSQYESIKRMKADESSIIRIEEENMALKSELNKMRSVVNNLVYKNDSSDTINNFDHSTNHIQDASGCILKRRCNFLTYMNILFCNVYECVNGIRLKIELEQH</sequence>
<dbReference type="GeneID" id="20714493"/>
<dbReference type="eggNOG" id="ENOG502QXSD">
    <property type="taxonomic scope" value="Eukaryota"/>
</dbReference>
<dbReference type="KEGG" id="tot:TOT_020000337"/>
<dbReference type="AlphaFoldDB" id="J4C830"/>
<dbReference type="OrthoDB" id="361108at2759"/>
<accession>J4C830</accession>